<dbReference type="Gene3D" id="1.20.1600.10">
    <property type="entry name" value="Outer membrane efflux proteins (OEP)"/>
    <property type="match status" value="1"/>
</dbReference>
<dbReference type="PANTHER" id="PTHR30203:SF32">
    <property type="entry name" value="CATION EFFLUX SYSTEM PROTEIN CUSC"/>
    <property type="match status" value="1"/>
</dbReference>
<evidence type="ECO:0000313" key="5">
    <source>
        <dbReference type="Proteomes" id="UP000502297"/>
    </source>
</evidence>
<dbReference type="InterPro" id="IPR010131">
    <property type="entry name" value="MdtP/NodT-like"/>
</dbReference>
<keyword evidence="2" id="KW-0449">Lipoprotein</keyword>
<dbReference type="RefSeq" id="WP_166012308.1">
    <property type="nucleotide sequence ID" value="NZ_CP049801.1"/>
</dbReference>
<sequence>MQNLWSFTGRSIAVSALALALTACQSMRGPEPVVEPNISGNYLINNSGPSIAELGYKEYFSDPRLIQVIDQALANNRDLRKAALNIDKAQAQYKITANGLLPTIGANAGVLQQDISGQSSKSDGAYSVGLALTNYEIDFWGRIRSLKDNALDNYLATASARDSTQISLISQVAQAWVSYSYANAALDIANNTMKSQLESMNINQKRFDAGIDNGVALSNAKILVEQARADVYNYQTQVLQAKNLLDLLVGAPVDVSLLSRQKVTKITNNKVFNAGLPSTLLQNRPDIKTAEYQLSAAGANIGAARARMFPNINLVGQLGLSSNDLSNLFKSGSSVWTYGLNLDVPIFDWGTRRANIKVSEADQKIAVADYEKTIQSAFREVNDALAVRKNIADRLSSTKRLYEANYKTYTLNLARFRAGIDGFGMVLDAQRWTYAAEQGLNQLQQAEINNQIELYKALGGGIKANTSEVIQYAPSSAEKRQARDAENPNKKPSLAERWFEKSANK</sequence>
<dbReference type="AlphaFoldDB" id="A0A6G8RTT8"/>
<dbReference type="Gene3D" id="2.20.200.10">
    <property type="entry name" value="Outer membrane efflux proteins (OEP)"/>
    <property type="match status" value="1"/>
</dbReference>
<keyword evidence="5" id="KW-1185">Reference proteome</keyword>
<dbReference type="Pfam" id="PF02321">
    <property type="entry name" value="OEP"/>
    <property type="match status" value="2"/>
</dbReference>
<comment type="similarity">
    <text evidence="1 2">Belongs to the outer membrane factor (OMF) (TC 1.B.17) family.</text>
</comment>
<proteinExistence type="inferred from homology"/>
<evidence type="ECO:0000313" key="4">
    <source>
        <dbReference type="EMBL" id="QIO05305.1"/>
    </source>
</evidence>
<evidence type="ECO:0000256" key="1">
    <source>
        <dbReference type="ARBA" id="ARBA00007613"/>
    </source>
</evidence>
<dbReference type="PANTHER" id="PTHR30203">
    <property type="entry name" value="OUTER MEMBRANE CATION EFFLUX PROTEIN"/>
    <property type="match status" value="1"/>
</dbReference>
<keyword evidence="2" id="KW-1134">Transmembrane beta strand</keyword>
<reference evidence="4 5" key="1">
    <citation type="submission" date="2020-03" db="EMBL/GenBank/DDBJ databases">
        <authorList>
            <person name="Zhu W."/>
        </authorList>
    </citation>
    <scope>NUCLEOTIDE SEQUENCE [LARGE SCALE GENOMIC DNA]</scope>
    <source>
        <strain evidence="4 5">323-1</strain>
    </source>
</reference>
<name>A0A6G8RTT8_9GAMM</name>
<dbReference type="GO" id="GO:0015562">
    <property type="term" value="F:efflux transmembrane transporter activity"/>
    <property type="evidence" value="ECO:0007669"/>
    <property type="project" value="InterPro"/>
</dbReference>
<dbReference type="EMBL" id="CP049801">
    <property type="protein sequence ID" value="QIO05305.1"/>
    <property type="molecule type" value="Genomic_DNA"/>
</dbReference>
<gene>
    <name evidence="4" type="primary">adeC</name>
    <name evidence="4" type="ORF">G8E00_04690</name>
</gene>
<keyword evidence="2" id="KW-0812">Transmembrane</keyword>
<protein>
    <submittedName>
        <fullName evidence="4">AdeC/AdeK/OprM family multidrug efflux complex outer membrane factor</fullName>
    </submittedName>
</protein>
<feature type="region of interest" description="Disordered" evidence="3">
    <location>
        <begin position="474"/>
        <end position="505"/>
    </location>
</feature>
<accession>A0A6G8RTT8</accession>
<organism evidence="4 5">
    <name type="scientific">Acinetobacter shaoyimingii</name>
    <dbReference type="NCBI Taxonomy" id="2715164"/>
    <lineage>
        <taxon>Bacteria</taxon>
        <taxon>Pseudomonadati</taxon>
        <taxon>Pseudomonadota</taxon>
        <taxon>Gammaproteobacteria</taxon>
        <taxon>Moraxellales</taxon>
        <taxon>Moraxellaceae</taxon>
        <taxon>Acinetobacter</taxon>
    </lineage>
</organism>
<comment type="subcellular location">
    <subcellularLocation>
        <location evidence="2">Cell outer membrane</location>
        <topology evidence="2">Lipid-anchor</topology>
    </subcellularLocation>
</comment>
<evidence type="ECO:0000256" key="2">
    <source>
        <dbReference type="RuleBase" id="RU362097"/>
    </source>
</evidence>
<dbReference type="InterPro" id="IPR003423">
    <property type="entry name" value="OMP_efflux"/>
</dbReference>
<dbReference type="SUPFAM" id="SSF56954">
    <property type="entry name" value="Outer membrane efflux proteins (OEP)"/>
    <property type="match status" value="1"/>
</dbReference>
<dbReference type="KEGG" id="asha:G8E00_04690"/>
<dbReference type="NCBIfam" id="TIGR01845">
    <property type="entry name" value="outer_NodT"/>
    <property type="match status" value="1"/>
</dbReference>
<keyword evidence="2" id="KW-0472">Membrane</keyword>
<dbReference type="GO" id="GO:0009279">
    <property type="term" value="C:cell outer membrane"/>
    <property type="evidence" value="ECO:0007669"/>
    <property type="project" value="UniProtKB-SubCell"/>
</dbReference>
<keyword evidence="2" id="KW-0564">Palmitate</keyword>
<evidence type="ECO:0000256" key="3">
    <source>
        <dbReference type="SAM" id="MobiDB-lite"/>
    </source>
</evidence>
<feature type="compositionally biased region" description="Basic and acidic residues" evidence="3">
    <location>
        <begin position="477"/>
        <end position="505"/>
    </location>
</feature>
<dbReference type="Proteomes" id="UP000502297">
    <property type="component" value="Chromosome"/>
</dbReference>